<feature type="transmembrane region" description="Helical" evidence="1">
    <location>
        <begin position="236"/>
        <end position="254"/>
    </location>
</feature>
<dbReference type="RefSeq" id="WP_205722696.1">
    <property type="nucleotide sequence ID" value="NZ_CP070608.1"/>
</dbReference>
<keyword evidence="1" id="KW-0812">Transmembrane</keyword>
<dbReference type="NCBIfam" id="TIGR00341">
    <property type="entry name" value="TIGR00341 family protein"/>
    <property type="match status" value="1"/>
</dbReference>
<evidence type="ECO:0000256" key="1">
    <source>
        <dbReference type="SAM" id="Phobius"/>
    </source>
</evidence>
<feature type="transmembrane region" description="Helical" evidence="1">
    <location>
        <begin position="103"/>
        <end position="125"/>
    </location>
</feature>
<feature type="transmembrane region" description="Helical" evidence="1">
    <location>
        <begin position="45"/>
        <end position="63"/>
    </location>
</feature>
<gene>
    <name evidence="2" type="ORF">JR347_03660</name>
</gene>
<dbReference type="EMBL" id="CP070608">
    <property type="protein sequence ID" value="QSE98188.1"/>
    <property type="molecule type" value="Genomic_DNA"/>
</dbReference>
<name>A0A974WGP7_9BACT</name>
<dbReference type="InterPro" id="IPR005240">
    <property type="entry name" value="DUF389"/>
</dbReference>
<keyword evidence="1" id="KW-0472">Membrane</keyword>
<proteinExistence type="predicted"/>
<accession>A0A974WGP7</accession>
<reference evidence="2" key="1">
    <citation type="submission" date="2021-02" db="EMBL/GenBank/DDBJ databases">
        <title>Fulvivirga sp. S481 isolated from sea water.</title>
        <authorList>
            <person name="Bae S.S."/>
            <person name="Baek K."/>
        </authorList>
    </citation>
    <scope>NUCLEOTIDE SEQUENCE</scope>
    <source>
        <strain evidence="2">S481</strain>
    </source>
</reference>
<dbReference type="PANTHER" id="PTHR20992">
    <property type="entry name" value="AT15442P-RELATED"/>
    <property type="match status" value="1"/>
</dbReference>
<dbReference type="KEGG" id="fuv:JR347_03660"/>
<feature type="transmembrane region" description="Helical" evidence="1">
    <location>
        <begin position="137"/>
        <end position="157"/>
    </location>
</feature>
<feature type="transmembrane region" description="Helical" evidence="1">
    <location>
        <begin position="190"/>
        <end position="215"/>
    </location>
</feature>
<keyword evidence="3" id="KW-1185">Reference proteome</keyword>
<dbReference type="Pfam" id="PF04087">
    <property type="entry name" value="DUF389"/>
    <property type="match status" value="1"/>
</dbReference>
<keyword evidence="1" id="KW-1133">Transmembrane helix</keyword>
<organism evidence="2 3">
    <name type="scientific">Fulvivirga lutea</name>
    <dbReference type="NCBI Taxonomy" id="2810512"/>
    <lineage>
        <taxon>Bacteria</taxon>
        <taxon>Pseudomonadati</taxon>
        <taxon>Bacteroidota</taxon>
        <taxon>Cytophagia</taxon>
        <taxon>Cytophagales</taxon>
        <taxon>Fulvivirgaceae</taxon>
        <taxon>Fulvivirga</taxon>
    </lineage>
</organism>
<dbReference type="PANTHER" id="PTHR20992:SF9">
    <property type="entry name" value="AT15442P-RELATED"/>
    <property type="match status" value="1"/>
</dbReference>
<feature type="transmembrane region" description="Helical" evidence="1">
    <location>
        <begin position="164"/>
        <end position="184"/>
    </location>
</feature>
<evidence type="ECO:0000313" key="3">
    <source>
        <dbReference type="Proteomes" id="UP000662783"/>
    </source>
</evidence>
<protein>
    <submittedName>
        <fullName evidence="2">TIGR00341 family protein</fullName>
    </submittedName>
</protein>
<feature type="transmembrane region" description="Helical" evidence="1">
    <location>
        <begin position="69"/>
        <end position="91"/>
    </location>
</feature>
<evidence type="ECO:0000313" key="2">
    <source>
        <dbReference type="EMBL" id="QSE98188.1"/>
    </source>
</evidence>
<sequence length="458" mass="51750">MSNSGVRLLVSLKNYLKELFNLSEGKERDEITIQEIKKGVEFKGTNLWILIFAIFIASIGLNVNSAAVVIGAMLISPLMGPIMGVGMGAAINDFELIKKAFKNLGVAVLISVLTSALYFFITPLHEAQSELLARTQPTLWDVLIALFGGLSGIVAGSRREKSNAIPGVAIATALMPPLCTAGYGLANGNWYYFAGAFYLFFINSVFISVSTFVIVRFLKYPRKHYESEVTERRVKTLIWIFVFITAVPSIYLAYNLVRKTIFEQNARNFVNTEFHFDDTQVISENFSFDNNKATIDVTLYGRPLSEEEIADIEKDLAHFNLAGAELKIRQGYKEETDAVEKAEFEKMSEALKVDLLKDIYEKNEEIIKSKDDKIIILENQIRKFQSKVYPVADIKAELEIQYPTLENISMGDMINNDQDTLCYAVLDFKKIPYRSDQKKIRDWLNVRTKADSLIVVIQ</sequence>
<dbReference type="AlphaFoldDB" id="A0A974WGP7"/>
<dbReference type="Proteomes" id="UP000662783">
    <property type="component" value="Chromosome"/>
</dbReference>